<dbReference type="CDD" id="cd00090">
    <property type="entry name" value="HTH_ARSR"/>
    <property type="match status" value="1"/>
</dbReference>
<dbReference type="InterPro" id="IPR000835">
    <property type="entry name" value="HTH_MarR-typ"/>
</dbReference>
<sequence>MNSNIAEPHQAVEMITDQVLLAIRQIIQAIDLHSRYLVKHHGLTGPQLVILKEISKKGDLSVSELAKAISLSQSTVTGILTRLEKRGFVMRHRSEADKRKVIVRLTDKCEKFLAQAPPPLQDKFLVAFKDLESWEQMMILSALQRVVSLMNAEALDVAPILATGPIESYDPFQNS</sequence>
<dbReference type="SUPFAM" id="SSF46785">
    <property type="entry name" value="Winged helix' DNA-binding domain"/>
    <property type="match status" value="1"/>
</dbReference>
<name>A0A401FXP0_9BACT</name>
<reference evidence="3" key="1">
    <citation type="submission" date="2017-11" db="EMBL/GenBank/DDBJ databases">
        <authorList>
            <person name="Watanabe M."/>
            <person name="Kojima H."/>
        </authorList>
    </citation>
    <scope>NUCLEOTIDE SEQUENCE [LARGE SCALE GENOMIC DNA]</scope>
    <source>
        <strain evidence="3">Tokyo 01</strain>
    </source>
</reference>
<evidence type="ECO:0000313" key="2">
    <source>
        <dbReference type="EMBL" id="GBC61716.1"/>
    </source>
</evidence>
<dbReference type="GO" id="GO:0003700">
    <property type="term" value="F:DNA-binding transcription factor activity"/>
    <property type="evidence" value="ECO:0007669"/>
    <property type="project" value="InterPro"/>
</dbReference>
<keyword evidence="3" id="KW-1185">Reference proteome</keyword>
<dbReference type="InterPro" id="IPR036388">
    <property type="entry name" value="WH-like_DNA-bd_sf"/>
</dbReference>
<dbReference type="Pfam" id="PF01047">
    <property type="entry name" value="MarR"/>
    <property type="match status" value="1"/>
</dbReference>
<dbReference type="OrthoDB" id="195851at2"/>
<dbReference type="PROSITE" id="PS50995">
    <property type="entry name" value="HTH_MARR_2"/>
    <property type="match status" value="1"/>
</dbReference>
<dbReference type="InterPro" id="IPR039422">
    <property type="entry name" value="MarR/SlyA-like"/>
</dbReference>
<dbReference type="SMART" id="SM00347">
    <property type="entry name" value="HTH_MARR"/>
    <property type="match status" value="1"/>
</dbReference>
<dbReference type="GO" id="GO:0006950">
    <property type="term" value="P:response to stress"/>
    <property type="evidence" value="ECO:0007669"/>
    <property type="project" value="TreeGrafter"/>
</dbReference>
<feature type="domain" description="HTH marR-type" evidence="1">
    <location>
        <begin position="16"/>
        <end position="148"/>
    </location>
</feature>
<proteinExistence type="predicted"/>
<dbReference type="Proteomes" id="UP000288096">
    <property type="component" value="Unassembled WGS sequence"/>
</dbReference>
<dbReference type="Gene3D" id="1.10.10.10">
    <property type="entry name" value="Winged helix-like DNA-binding domain superfamily/Winged helix DNA-binding domain"/>
    <property type="match status" value="1"/>
</dbReference>
<organism evidence="2 3">
    <name type="scientific">Desulfonema ishimotonii</name>
    <dbReference type="NCBI Taxonomy" id="45657"/>
    <lineage>
        <taxon>Bacteria</taxon>
        <taxon>Pseudomonadati</taxon>
        <taxon>Thermodesulfobacteriota</taxon>
        <taxon>Desulfobacteria</taxon>
        <taxon>Desulfobacterales</taxon>
        <taxon>Desulfococcaceae</taxon>
        <taxon>Desulfonema</taxon>
    </lineage>
</organism>
<accession>A0A401FXP0</accession>
<dbReference type="PANTHER" id="PTHR33164">
    <property type="entry name" value="TRANSCRIPTIONAL REGULATOR, MARR FAMILY"/>
    <property type="match status" value="1"/>
</dbReference>
<reference evidence="3" key="2">
    <citation type="submission" date="2019-01" db="EMBL/GenBank/DDBJ databases">
        <title>Genome sequence of Desulfonema ishimotonii strain Tokyo 01.</title>
        <authorList>
            <person name="Fukui M."/>
        </authorList>
    </citation>
    <scope>NUCLEOTIDE SEQUENCE [LARGE SCALE GENOMIC DNA]</scope>
    <source>
        <strain evidence="3">Tokyo 01</strain>
    </source>
</reference>
<evidence type="ECO:0000259" key="1">
    <source>
        <dbReference type="PROSITE" id="PS50995"/>
    </source>
</evidence>
<protein>
    <submittedName>
        <fullName evidence="2">MarR family transcriptional regulator</fullName>
    </submittedName>
</protein>
<dbReference type="PRINTS" id="PR00598">
    <property type="entry name" value="HTHMARR"/>
</dbReference>
<evidence type="ECO:0000313" key="3">
    <source>
        <dbReference type="Proteomes" id="UP000288096"/>
    </source>
</evidence>
<comment type="caution">
    <text evidence="2">The sequence shown here is derived from an EMBL/GenBank/DDBJ whole genome shotgun (WGS) entry which is preliminary data.</text>
</comment>
<dbReference type="InterPro" id="IPR011991">
    <property type="entry name" value="ArsR-like_HTH"/>
</dbReference>
<gene>
    <name evidence="2" type="ORF">DENIS_2678</name>
</gene>
<dbReference type="PANTHER" id="PTHR33164:SF89">
    <property type="entry name" value="MARR FAMILY REGULATORY PROTEIN"/>
    <property type="match status" value="1"/>
</dbReference>
<dbReference type="EMBL" id="BEXT01000001">
    <property type="protein sequence ID" value="GBC61716.1"/>
    <property type="molecule type" value="Genomic_DNA"/>
</dbReference>
<dbReference type="InterPro" id="IPR036390">
    <property type="entry name" value="WH_DNA-bd_sf"/>
</dbReference>
<dbReference type="AlphaFoldDB" id="A0A401FXP0"/>